<organism evidence="2 3">
    <name type="scientific">Spirosoma aureum</name>
    <dbReference type="NCBI Taxonomy" id="2692134"/>
    <lineage>
        <taxon>Bacteria</taxon>
        <taxon>Pseudomonadati</taxon>
        <taxon>Bacteroidota</taxon>
        <taxon>Cytophagia</taxon>
        <taxon>Cytophagales</taxon>
        <taxon>Cytophagaceae</taxon>
        <taxon>Spirosoma</taxon>
    </lineage>
</organism>
<gene>
    <name evidence="2" type="ORF">G8759_29385</name>
</gene>
<reference evidence="2 3" key="1">
    <citation type="submission" date="2020-03" db="EMBL/GenBank/DDBJ databases">
        <authorList>
            <person name="Kim M.K."/>
        </authorList>
    </citation>
    <scope>NUCLEOTIDE SEQUENCE [LARGE SCALE GENOMIC DNA]</scope>
    <source>
        <strain evidence="2 3">BT328</strain>
    </source>
</reference>
<dbReference type="InterPro" id="IPR050765">
    <property type="entry name" value="Riboflavin_Biosynth_HTPR"/>
</dbReference>
<evidence type="ECO:0000313" key="3">
    <source>
        <dbReference type="Proteomes" id="UP000501802"/>
    </source>
</evidence>
<dbReference type="RefSeq" id="WP_167216393.1">
    <property type="nucleotide sequence ID" value="NZ_CP050063.1"/>
</dbReference>
<feature type="domain" description="Bacterial bifunctional deaminase-reductase C-terminal" evidence="1">
    <location>
        <begin position="2"/>
        <end position="180"/>
    </location>
</feature>
<dbReference type="EMBL" id="CP050063">
    <property type="protein sequence ID" value="QIP16467.1"/>
    <property type="molecule type" value="Genomic_DNA"/>
</dbReference>
<dbReference type="InterPro" id="IPR024072">
    <property type="entry name" value="DHFR-like_dom_sf"/>
</dbReference>
<proteinExistence type="predicted"/>
<evidence type="ECO:0000259" key="1">
    <source>
        <dbReference type="Pfam" id="PF01872"/>
    </source>
</evidence>
<keyword evidence="3" id="KW-1185">Reference proteome</keyword>
<protein>
    <submittedName>
        <fullName evidence="2">Dihydrofolate reductase family protein</fullName>
    </submittedName>
</protein>
<name>A0A6G9AVF7_9BACT</name>
<dbReference type="AlphaFoldDB" id="A0A6G9AVF7"/>
<dbReference type="GO" id="GO:0009231">
    <property type="term" value="P:riboflavin biosynthetic process"/>
    <property type="evidence" value="ECO:0007669"/>
    <property type="project" value="InterPro"/>
</dbReference>
<dbReference type="SUPFAM" id="SSF53597">
    <property type="entry name" value="Dihydrofolate reductase-like"/>
    <property type="match status" value="1"/>
</dbReference>
<dbReference type="PANTHER" id="PTHR38011">
    <property type="entry name" value="DIHYDROFOLATE REDUCTASE FAMILY PROTEIN (AFU_ORTHOLOGUE AFUA_8G06820)"/>
    <property type="match status" value="1"/>
</dbReference>
<dbReference type="InterPro" id="IPR002734">
    <property type="entry name" value="RibDG_C"/>
</dbReference>
<accession>A0A6G9AVF7</accession>
<dbReference type="Proteomes" id="UP000501802">
    <property type="component" value="Chromosome"/>
</dbReference>
<evidence type="ECO:0000313" key="2">
    <source>
        <dbReference type="EMBL" id="QIP16467.1"/>
    </source>
</evidence>
<dbReference type="KEGG" id="spib:G8759_29385"/>
<dbReference type="PANTHER" id="PTHR38011:SF11">
    <property type="entry name" value="2,5-DIAMINO-6-RIBOSYLAMINO-4(3H)-PYRIMIDINONE 5'-PHOSPHATE REDUCTASE"/>
    <property type="match status" value="1"/>
</dbReference>
<sequence length="189" mass="21308">MRKVKLQMQLTLDGFVAGPNGEMDWLVWNWDEELKQYVGALTESVDTILLGRVLAQGFIPAWASRVENPETADAFAQKMNDLPRFIFSKTLSETQWENTTLVKGDLVEEINALKQQPGQDIILYGGAKLVSAFIQHNLIDEYHLFVNPVLLGNGLPIFHALTNKLNLKAVKSQLFSCGIVALYYEPQRD</sequence>
<dbReference type="Pfam" id="PF01872">
    <property type="entry name" value="RibD_C"/>
    <property type="match status" value="1"/>
</dbReference>
<dbReference type="GO" id="GO:0008703">
    <property type="term" value="F:5-amino-6-(5-phosphoribosylamino)uracil reductase activity"/>
    <property type="evidence" value="ECO:0007669"/>
    <property type="project" value="InterPro"/>
</dbReference>
<dbReference type="Gene3D" id="3.40.430.10">
    <property type="entry name" value="Dihydrofolate Reductase, subunit A"/>
    <property type="match status" value="1"/>
</dbReference>